<dbReference type="STRING" id="157910.SAMN05445850_7150"/>
<name>A0A1H1KDK9_9BURK</name>
<sequence>MGWCEPLAQIAIANEFARTSARRGSASIAYARNKCIFEPKWCDADASTQVLQAALGAGASQFVCYQPTYPTDQSNACHPGQILCTHSAAALFGKRDCYWVGSAPSVFSEVDVDVTAPVDRCRRSATVRKGKAYLPADAKARITVESWKLPLKGRGIQWPDRVDGLNRSRGNGLRLWVVVTEGKPTLFSC</sequence>
<evidence type="ECO:0000313" key="2">
    <source>
        <dbReference type="Proteomes" id="UP000199365"/>
    </source>
</evidence>
<dbReference type="EMBL" id="FNKX01000003">
    <property type="protein sequence ID" value="SDR60137.1"/>
    <property type="molecule type" value="Genomic_DNA"/>
</dbReference>
<accession>A0A1H1KDK9</accession>
<protein>
    <submittedName>
        <fullName evidence="1">Uncharacterized protein</fullName>
    </submittedName>
</protein>
<keyword evidence="2" id="KW-1185">Reference proteome</keyword>
<organism evidence="1 2">
    <name type="scientific">Paraburkholderia tuberum</name>
    <dbReference type="NCBI Taxonomy" id="157910"/>
    <lineage>
        <taxon>Bacteria</taxon>
        <taxon>Pseudomonadati</taxon>
        <taxon>Pseudomonadota</taxon>
        <taxon>Betaproteobacteria</taxon>
        <taxon>Burkholderiales</taxon>
        <taxon>Burkholderiaceae</taxon>
        <taxon>Paraburkholderia</taxon>
    </lineage>
</organism>
<dbReference type="AlphaFoldDB" id="A0A1H1KDK9"/>
<proteinExistence type="predicted"/>
<reference evidence="2" key="1">
    <citation type="submission" date="2016-10" db="EMBL/GenBank/DDBJ databases">
        <authorList>
            <person name="Varghese N."/>
            <person name="Submissions S."/>
        </authorList>
    </citation>
    <scope>NUCLEOTIDE SEQUENCE [LARGE SCALE GENOMIC DNA]</scope>
    <source>
        <strain evidence="2">DUS833</strain>
    </source>
</reference>
<evidence type="ECO:0000313" key="1">
    <source>
        <dbReference type="EMBL" id="SDR60137.1"/>
    </source>
</evidence>
<gene>
    <name evidence="1" type="ORF">SAMN05445850_7150</name>
</gene>
<dbReference type="Proteomes" id="UP000199365">
    <property type="component" value="Unassembled WGS sequence"/>
</dbReference>